<dbReference type="Proteomes" id="UP000029714">
    <property type="component" value="Unassembled WGS sequence"/>
</dbReference>
<dbReference type="Pfam" id="PF11536">
    <property type="entry name" value="DUF3226"/>
    <property type="match status" value="1"/>
</dbReference>
<dbReference type="EMBL" id="JRMP02000033">
    <property type="protein sequence ID" value="TLD91545.1"/>
    <property type="molecule type" value="Genomic_DNA"/>
</dbReference>
<sequence length="109" mass="12958">MIEKAIKEGKKVKIIFDCDDNFEDSIANINKQLDKEMQEICEIFLLPNNQDCGTLETLYDKIATQKKVLKCFENYKKCIKNLKNNDEKICLPNKKIYDLCIFRIFWQKL</sequence>
<dbReference type="EMBL" id="QBIU01000001">
    <property type="protein sequence ID" value="MWV68689.1"/>
    <property type="molecule type" value="Genomic_DNA"/>
</dbReference>
<name>A0A347VZW3_9HELI</name>
<reference evidence="1 4" key="4">
    <citation type="submission" date="2019-12" db="EMBL/GenBank/DDBJ databases">
        <title>Multi-Generational Helicobacter saguini Isolates.</title>
        <authorList>
            <person name="Mannion A."/>
            <person name="Shen Z."/>
            <person name="Fox J.G."/>
        </authorList>
    </citation>
    <scope>NUCLEOTIDE SEQUENCE [LARGE SCALE GENOMIC DNA]</scope>
    <source>
        <strain evidence="1">16-048</strain>
        <strain evidence="4">16-048 (F4)</strain>
    </source>
</reference>
<organism evidence="2 3">
    <name type="scientific">Helicobacter saguini</name>
    <dbReference type="NCBI Taxonomy" id="1548018"/>
    <lineage>
        <taxon>Bacteria</taxon>
        <taxon>Pseudomonadati</taxon>
        <taxon>Campylobacterota</taxon>
        <taxon>Epsilonproteobacteria</taxon>
        <taxon>Campylobacterales</taxon>
        <taxon>Helicobacteraceae</taxon>
        <taxon>Helicobacter</taxon>
    </lineage>
</organism>
<reference evidence="2 3" key="2">
    <citation type="journal article" date="2016" name="Infect. Immun.">
        <title>Helicobacter saguini, a Novel Helicobacter Isolated from Cotton-Top Tamarins with Ulcerative Colitis, Has Proinflammatory Properties and Induces Typhlocolitis and Dysplasia in Gnotobiotic IL-10-/- Mice.</title>
        <authorList>
            <person name="Shen Z."/>
            <person name="Mannion A."/>
            <person name="Whary M.T."/>
            <person name="Muthupalani S."/>
            <person name="Sheh A."/>
            <person name="Feng Y."/>
            <person name="Gong G."/>
            <person name="Vandamme P."/>
            <person name="Holcombe H.R."/>
            <person name="Paster B.J."/>
            <person name="Fox J.G."/>
        </authorList>
    </citation>
    <scope>NUCLEOTIDE SEQUENCE [LARGE SCALE GENOMIC DNA]</scope>
    <source>
        <strain evidence="2 3">MIT 97-6194</strain>
    </source>
</reference>
<proteinExistence type="predicted"/>
<evidence type="ECO:0000313" key="2">
    <source>
        <dbReference type="EMBL" id="TLD91545.1"/>
    </source>
</evidence>
<accession>A0A347VZW3</accession>
<evidence type="ECO:0000313" key="4">
    <source>
        <dbReference type="Proteomes" id="UP000477070"/>
    </source>
</evidence>
<dbReference type="InterPro" id="IPR024508">
    <property type="entry name" value="DUF3226"/>
</dbReference>
<dbReference type="Proteomes" id="UP000477070">
    <property type="component" value="Unassembled WGS sequence"/>
</dbReference>
<dbReference type="AlphaFoldDB" id="A0A347VZW3"/>
<gene>
    <name evidence="1" type="ORF">DCO61_01225</name>
    <name evidence="2" type="ORF">LS64_011760</name>
</gene>
<comment type="caution">
    <text evidence="2">The sequence shown here is derived from an EMBL/GenBank/DDBJ whole genome shotgun (WGS) entry which is preliminary data.</text>
</comment>
<evidence type="ECO:0000313" key="1">
    <source>
        <dbReference type="EMBL" id="MWV68689.1"/>
    </source>
</evidence>
<reference evidence="2" key="3">
    <citation type="submission" date="2018-04" db="EMBL/GenBank/DDBJ databases">
        <authorList>
            <person name="Sheh A."/>
            <person name="Shen Z."/>
            <person name="Mannion A.J."/>
            <person name="Fox J.G."/>
        </authorList>
    </citation>
    <scope>NUCLEOTIDE SEQUENCE</scope>
    <source>
        <strain evidence="2">MIT 97-6194</strain>
    </source>
</reference>
<evidence type="ECO:0000313" key="3">
    <source>
        <dbReference type="Proteomes" id="UP000029714"/>
    </source>
</evidence>
<protein>
    <submittedName>
        <fullName evidence="2">Uncharacterized protein</fullName>
    </submittedName>
</protein>
<dbReference type="RefSeq" id="WP_052062301.1">
    <property type="nucleotide sequence ID" value="NZ_JRMP02000033.1"/>
</dbReference>
<reference evidence="2 3" key="1">
    <citation type="journal article" date="2014" name="Genome Announc.">
        <title>Draft genome sequences of eight enterohepatic helicobacter species isolated from both laboratory and wild rodents.</title>
        <authorList>
            <person name="Sheh A."/>
            <person name="Shen Z."/>
            <person name="Fox J.G."/>
        </authorList>
    </citation>
    <scope>NUCLEOTIDE SEQUENCE [LARGE SCALE GENOMIC DNA]</scope>
    <source>
        <strain evidence="2 3">MIT 97-6194</strain>
    </source>
</reference>
<keyword evidence="3" id="KW-1185">Reference proteome</keyword>
<dbReference type="OrthoDB" id="308934at2"/>